<dbReference type="CDD" id="cd01097">
    <property type="entry name" value="Tetrahydromethanopterin_reductase"/>
    <property type="match status" value="1"/>
</dbReference>
<dbReference type="NCBIfam" id="TIGR03617">
    <property type="entry name" value="F420_MSMEG_2256"/>
    <property type="match status" value="1"/>
</dbReference>
<evidence type="ECO:0000313" key="3">
    <source>
        <dbReference type="Proteomes" id="UP000550729"/>
    </source>
</evidence>
<evidence type="ECO:0000313" key="2">
    <source>
        <dbReference type="EMBL" id="NMO05144.1"/>
    </source>
</evidence>
<accession>A0A848L2T0</accession>
<dbReference type="Gene3D" id="3.20.20.30">
    <property type="entry name" value="Luciferase-like domain"/>
    <property type="match status" value="1"/>
</dbReference>
<dbReference type="InterPro" id="IPR036661">
    <property type="entry name" value="Luciferase-like_sf"/>
</dbReference>
<feature type="domain" description="Luciferase-like" evidence="1">
    <location>
        <begin position="12"/>
        <end position="315"/>
    </location>
</feature>
<name>A0A848L2T0_9ACTN</name>
<keyword evidence="3" id="KW-1185">Reference proteome</keyword>
<dbReference type="AlphaFoldDB" id="A0A848L2T0"/>
<organism evidence="2 3">
    <name type="scientific">Gordonia asplenii</name>
    <dbReference type="NCBI Taxonomy" id="2725283"/>
    <lineage>
        <taxon>Bacteria</taxon>
        <taxon>Bacillati</taxon>
        <taxon>Actinomycetota</taxon>
        <taxon>Actinomycetes</taxon>
        <taxon>Mycobacteriales</taxon>
        <taxon>Gordoniaceae</taxon>
        <taxon>Gordonia</taxon>
    </lineage>
</organism>
<protein>
    <submittedName>
        <fullName evidence="2">TIGR03617 family F420-dependent LLM class oxidoreductase</fullName>
        <ecNumber evidence="2">1.-.-.-</ecNumber>
    </submittedName>
</protein>
<proteinExistence type="predicted"/>
<dbReference type="InterPro" id="IPR019919">
    <property type="entry name" value="Lucif-like_OxRdtase_MSMEG_2256"/>
</dbReference>
<dbReference type="PANTHER" id="PTHR43244">
    <property type="match status" value="1"/>
</dbReference>
<dbReference type="InterPro" id="IPR050564">
    <property type="entry name" value="F420-G6PD/mer"/>
</dbReference>
<reference evidence="2 3" key="1">
    <citation type="submission" date="2020-04" db="EMBL/GenBank/DDBJ databases">
        <title>Gordonia sp. nov. TBRC 11910.</title>
        <authorList>
            <person name="Suriyachadkun C."/>
        </authorList>
    </citation>
    <scope>NUCLEOTIDE SEQUENCE [LARGE SCALE GENOMIC DNA]</scope>
    <source>
        <strain evidence="2 3">TBRC 11910</strain>
    </source>
</reference>
<dbReference type="EC" id="1.-.-.-" evidence="2"/>
<dbReference type="PANTHER" id="PTHR43244:SF2">
    <property type="entry name" value="CONSERVED HYPOTHETICAL ALANINE AND PROLINE-RICH PROTEIN"/>
    <property type="match status" value="1"/>
</dbReference>
<dbReference type="InterPro" id="IPR011251">
    <property type="entry name" value="Luciferase-like_dom"/>
</dbReference>
<dbReference type="RefSeq" id="WP_170197649.1">
    <property type="nucleotide sequence ID" value="NZ_JABBNB010000052.1"/>
</dbReference>
<dbReference type="GO" id="GO:0016705">
    <property type="term" value="F:oxidoreductase activity, acting on paired donors, with incorporation or reduction of molecular oxygen"/>
    <property type="evidence" value="ECO:0007669"/>
    <property type="project" value="InterPro"/>
</dbReference>
<keyword evidence="2" id="KW-0560">Oxidoreductase</keyword>
<dbReference type="SUPFAM" id="SSF51679">
    <property type="entry name" value="Bacterial luciferase-like"/>
    <property type="match status" value="1"/>
</dbReference>
<dbReference type="Pfam" id="PF00296">
    <property type="entry name" value="Bac_luciferase"/>
    <property type="match status" value="1"/>
</dbReference>
<evidence type="ECO:0000259" key="1">
    <source>
        <dbReference type="Pfam" id="PF00296"/>
    </source>
</evidence>
<gene>
    <name evidence="2" type="ORF">HH308_28400</name>
</gene>
<dbReference type="EMBL" id="JABBNB010000052">
    <property type="protein sequence ID" value="NMO05144.1"/>
    <property type="molecule type" value="Genomic_DNA"/>
</dbReference>
<sequence>MLTDTARPHLDAAVGGRIADVVATSIAWERAGIARVVVPEITHDPFMSLAASAAPTERIQLASGVTVAFARSPMTTAYAAWGLQDASGGRAILGLGSQVKSHIRRRYDMPWSAPIPRMSEYIKAVRAIWASWTDGTALNVAGEHYRFDLMPPMFRPEPLAGPPPPIVLAGLGPRMCALAAEVADGLMLHPFSTRAYVADVVLPAVADAGPSTPEDRDLEISAGLLVATGTTDADLAAAHRALRARLAFYASTPAYRGVLTHHGWDALHEKLHELSVTGQWSRMPDLISDDMCDTLAVVGRPDEIAATVVERYAGLAHRVVLYTPDDRPGPAVGAIAQAARARR</sequence>
<comment type="caution">
    <text evidence="2">The sequence shown here is derived from an EMBL/GenBank/DDBJ whole genome shotgun (WGS) entry which is preliminary data.</text>
</comment>
<dbReference type="Proteomes" id="UP000550729">
    <property type="component" value="Unassembled WGS sequence"/>
</dbReference>